<keyword evidence="2" id="KW-0539">Nucleus</keyword>
<dbReference type="PANTHER" id="PTHR46617">
    <property type="entry name" value="FORKHEAD BOX PROTEIN G1"/>
    <property type="match status" value="1"/>
</dbReference>
<dbReference type="Gene3D" id="1.10.10.10">
    <property type="entry name" value="Winged helix-like DNA-binding domain superfamily/Winged helix DNA-binding domain"/>
    <property type="match status" value="1"/>
</dbReference>
<feature type="region of interest" description="Disordered" evidence="3">
    <location>
        <begin position="1"/>
        <end position="35"/>
    </location>
</feature>
<dbReference type="InterPro" id="IPR036388">
    <property type="entry name" value="WH-like_DNA-bd_sf"/>
</dbReference>
<dbReference type="PRINTS" id="PR00053">
    <property type="entry name" value="FORKHEAD"/>
</dbReference>
<feature type="domain" description="Fork-head" evidence="4">
    <location>
        <begin position="37"/>
        <end position="133"/>
    </location>
</feature>
<dbReference type="Proteomes" id="UP001152799">
    <property type="component" value="Chromosome 6"/>
</dbReference>
<evidence type="ECO:0000256" key="1">
    <source>
        <dbReference type="ARBA" id="ARBA00023125"/>
    </source>
</evidence>
<dbReference type="FunFam" id="1.10.10.10:FF:000135">
    <property type="entry name" value="forkhead box protein G1"/>
    <property type="match status" value="1"/>
</dbReference>
<organism evidence="5 6">
    <name type="scientific">Ceutorhynchus assimilis</name>
    <name type="common">cabbage seed weevil</name>
    <dbReference type="NCBI Taxonomy" id="467358"/>
    <lineage>
        <taxon>Eukaryota</taxon>
        <taxon>Metazoa</taxon>
        <taxon>Ecdysozoa</taxon>
        <taxon>Arthropoda</taxon>
        <taxon>Hexapoda</taxon>
        <taxon>Insecta</taxon>
        <taxon>Pterygota</taxon>
        <taxon>Neoptera</taxon>
        <taxon>Endopterygota</taxon>
        <taxon>Coleoptera</taxon>
        <taxon>Polyphaga</taxon>
        <taxon>Cucujiformia</taxon>
        <taxon>Curculionidae</taxon>
        <taxon>Ceutorhynchinae</taxon>
        <taxon>Ceutorhynchus</taxon>
    </lineage>
</organism>
<evidence type="ECO:0000313" key="5">
    <source>
        <dbReference type="EMBL" id="CAG9769940.1"/>
    </source>
</evidence>
<dbReference type="GO" id="GO:0005634">
    <property type="term" value="C:nucleus"/>
    <property type="evidence" value="ECO:0007669"/>
    <property type="project" value="UniProtKB-SubCell"/>
</dbReference>
<dbReference type="InterPro" id="IPR036390">
    <property type="entry name" value="WH_DNA-bd_sf"/>
</dbReference>
<evidence type="ECO:0000313" key="6">
    <source>
        <dbReference type="Proteomes" id="UP001152799"/>
    </source>
</evidence>
<dbReference type="CDD" id="cd00059">
    <property type="entry name" value="FH_FOX"/>
    <property type="match status" value="1"/>
</dbReference>
<dbReference type="InterPro" id="IPR001766">
    <property type="entry name" value="Fork_head_dom"/>
</dbReference>
<dbReference type="InterPro" id="IPR030456">
    <property type="entry name" value="TF_fork_head_CS_2"/>
</dbReference>
<evidence type="ECO:0000256" key="2">
    <source>
        <dbReference type="PROSITE-ProRule" id="PRU00089"/>
    </source>
</evidence>
<dbReference type="GO" id="GO:1990837">
    <property type="term" value="F:sequence-specific double-stranded DNA binding"/>
    <property type="evidence" value="ECO:0007669"/>
    <property type="project" value="TreeGrafter"/>
</dbReference>
<comment type="subcellular location">
    <subcellularLocation>
        <location evidence="2">Nucleus</location>
    </subcellularLocation>
</comment>
<dbReference type="PROSITE" id="PS50039">
    <property type="entry name" value="FORK_HEAD_3"/>
    <property type="match status" value="1"/>
</dbReference>
<dbReference type="Pfam" id="PF00250">
    <property type="entry name" value="Forkhead"/>
    <property type="match status" value="1"/>
</dbReference>
<dbReference type="SUPFAM" id="SSF46785">
    <property type="entry name" value="Winged helix' DNA-binding domain"/>
    <property type="match status" value="1"/>
</dbReference>
<dbReference type="InterPro" id="IPR047208">
    <property type="entry name" value="FOXG1"/>
</dbReference>
<dbReference type="PANTHER" id="PTHR46617:SF3">
    <property type="entry name" value="FORKHEAD BOX PROTEIN G1"/>
    <property type="match status" value="1"/>
</dbReference>
<dbReference type="GO" id="GO:0003700">
    <property type="term" value="F:DNA-binding transcription factor activity"/>
    <property type="evidence" value="ECO:0007669"/>
    <property type="project" value="InterPro"/>
</dbReference>
<feature type="compositionally biased region" description="Polar residues" evidence="3">
    <location>
        <begin position="1"/>
        <end position="12"/>
    </location>
</feature>
<name>A0A9N9MS79_9CUCU</name>
<dbReference type="AlphaFoldDB" id="A0A9N9MS79"/>
<dbReference type="OrthoDB" id="6230630at2759"/>
<keyword evidence="6" id="KW-1185">Reference proteome</keyword>
<evidence type="ECO:0000256" key="3">
    <source>
        <dbReference type="SAM" id="MobiDB-lite"/>
    </source>
</evidence>
<evidence type="ECO:0000259" key="4">
    <source>
        <dbReference type="PROSITE" id="PS50039"/>
    </source>
</evidence>
<proteinExistence type="predicted"/>
<protein>
    <recommendedName>
        <fullName evidence="4">Fork-head domain-containing protein</fullName>
    </recommendedName>
</protein>
<feature type="compositionally biased region" description="Low complexity" evidence="3">
    <location>
        <begin position="13"/>
        <end position="35"/>
    </location>
</feature>
<gene>
    <name evidence="5" type="ORF">CEUTPL_LOCUS10413</name>
</gene>
<keyword evidence="1 2" id="KW-0238">DNA-binding</keyword>
<reference evidence="5" key="1">
    <citation type="submission" date="2022-01" db="EMBL/GenBank/DDBJ databases">
        <authorList>
            <person name="King R."/>
        </authorList>
    </citation>
    <scope>NUCLEOTIDE SEQUENCE</scope>
</reference>
<dbReference type="GO" id="GO:0006357">
    <property type="term" value="P:regulation of transcription by RNA polymerase II"/>
    <property type="evidence" value="ECO:0007669"/>
    <property type="project" value="TreeGrafter"/>
</dbReference>
<feature type="DNA-binding region" description="Fork-head" evidence="2">
    <location>
        <begin position="37"/>
        <end position="133"/>
    </location>
</feature>
<accession>A0A9N9MS79</accession>
<sequence>MSPLSEIQQVQLSSSSENSNSSASSNSDEEPNNANEKPIYSYNALIVMAIRSNPKRMLCLNEIYQYIMTNFPYYKYTAKKQSWQNSIRHNLSISGYFVKVPRPFNDGGKGNFWALHPSADTIFIGETTGKLRKGVTPSAEVQHAQAMEAYQRHTQQQQYHHYQQMLYQQEMQMRYEQMLYSRQFVPALPTTPAMHYPHFGGNGFMG</sequence>
<dbReference type="SMART" id="SM00339">
    <property type="entry name" value="FH"/>
    <property type="match status" value="1"/>
</dbReference>
<dbReference type="PROSITE" id="PS00658">
    <property type="entry name" value="FORK_HEAD_2"/>
    <property type="match status" value="1"/>
</dbReference>
<dbReference type="EMBL" id="OU892282">
    <property type="protein sequence ID" value="CAG9769940.1"/>
    <property type="molecule type" value="Genomic_DNA"/>
</dbReference>